<evidence type="ECO:0000313" key="1">
    <source>
        <dbReference type="EMBL" id="CAK5047596.1"/>
    </source>
</evidence>
<proteinExistence type="predicted"/>
<keyword evidence="2" id="KW-1185">Reference proteome</keyword>
<protein>
    <submittedName>
        <fullName evidence="1">Uncharacterized protein</fullName>
    </submittedName>
</protein>
<dbReference type="Proteomes" id="UP001497535">
    <property type="component" value="Unassembled WGS sequence"/>
</dbReference>
<organism evidence="1 2">
    <name type="scientific">Meloidogyne enterolobii</name>
    <name type="common">Root-knot nematode worm</name>
    <name type="synonym">Meloidogyne mayaguensis</name>
    <dbReference type="NCBI Taxonomy" id="390850"/>
    <lineage>
        <taxon>Eukaryota</taxon>
        <taxon>Metazoa</taxon>
        <taxon>Ecdysozoa</taxon>
        <taxon>Nematoda</taxon>
        <taxon>Chromadorea</taxon>
        <taxon>Rhabditida</taxon>
        <taxon>Tylenchina</taxon>
        <taxon>Tylenchomorpha</taxon>
        <taxon>Tylenchoidea</taxon>
        <taxon>Meloidogynidae</taxon>
        <taxon>Meloidogyninae</taxon>
        <taxon>Meloidogyne</taxon>
    </lineage>
</organism>
<dbReference type="EMBL" id="CAVMJV010000012">
    <property type="protein sequence ID" value="CAK5047596.1"/>
    <property type="molecule type" value="Genomic_DNA"/>
</dbReference>
<accession>A0ACB0YHT4</accession>
<name>A0ACB0YHT4_MELEN</name>
<comment type="caution">
    <text evidence="1">The sequence shown here is derived from an EMBL/GenBank/DDBJ whole genome shotgun (WGS) entry which is preliminary data.</text>
</comment>
<gene>
    <name evidence="1" type="ORF">MENTE1834_LOCUS12473</name>
</gene>
<evidence type="ECO:0000313" key="2">
    <source>
        <dbReference type="Proteomes" id="UP001497535"/>
    </source>
</evidence>
<reference evidence="1" key="1">
    <citation type="submission" date="2023-11" db="EMBL/GenBank/DDBJ databases">
        <authorList>
            <person name="Poullet M."/>
        </authorList>
    </citation>
    <scope>NUCLEOTIDE SEQUENCE</scope>
    <source>
        <strain evidence="1">E1834</strain>
    </source>
</reference>
<sequence length="55" mass="6753">MDTELKKAKLEYFRIQTILAEEQISNLKIQRKVLELEYEEKAENKRKKERVAYCY</sequence>